<dbReference type="EMBL" id="JBBXMP010000023">
    <property type="protein sequence ID" value="KAL0067694.1"/>
    <property type="molecule type" value="Genomic_DNA"/>
</dbReference>
<keyword evidence="1" id="KW-0853">WD repeat</keyword>
<feature type="repeat" description="WD" evidence="1">
    <location>
        <begin position="114"/>
        <end position="146"/>
    </location>
</feature>
<protein>
    <recommendedName>
        <fullName evidence="3">DUF2415 domain-containing protein</fullName>
    </recommendedName>
</protein>
<feature type="compositionally biased region" description="Low complexity" evidence="2">
    <location>
        <begin position="255"/>
        <end position="268"/>
    </location>
</feature>
<dbReference type="InterPro" id="IPR019417">
    <property type="entry name" value="DUF2415"/>
</dbReference>
<dbReference type="InterPro" id="IPR036322">
    <property type="entry name" value="WD40_repeat_dom_sf"/>
</dbReference>
<feature type="compositionally biased region" description="Low complexity" evidence="2">
    <location>
        <begin position="425"/>
        <end position="434"/>
    </location>
</feature>
<dbReference type="Pfam" id="PF10313">
    <property type="entry name" value="DUF2415"/>
    <property type="match status" value="1"/>
</dbReference>
<accession>A0ABR3A323</accession>
<organism evidence="4 5">
    <name type="scientific">Marasmius tenuissimus</name>
    <dbReference type="NCBI Taxonomy" id="585030"/>
    <lineage>
        <taxon>Eukaryota</taxon>
        <taxon>Fungi</taxon>
        <taxon>Dikarya</taxon>
        <taxon>Basidiomycota</taxon>
        <taxon>Agaricomycotina</taxon>
        <taxon>Agaricomycetes</taxon>
        <taxon>Agaricomycetidae</taxon>
        <taxon>Agaricales</taxon>
        <taxon>Marasmiineae</taxon>
        <taxon>Marasmiaceae</taxon>
        <taxon>Marasmius</taxon>
    </lineage>
</organism>
<dbReference type="SUPFAM" id="SSF50978">
    <property type="entry name" value="WD40 repeat-like"/>
    <property type="match status" value="1"/>
</dbReference>
<sequence length="534" mass="58872">MNLSRSNESSVEPKLVVSNNDSTVKFYDVPVRVRNTPRIDKEVGSLRLNVPVNHSSISPDGLTLLSVGDSSKVFLHRIDGGSRLTFTPIATLPMPPPDRSPLSFASASLAASFSTAFSRDGMKYAVASQEGVVAIWDVRSSQPLKVFQTDKGRMPLEGGHWSGGWLSDDPYEWTRGNSKAPGWSVRNVKFGCGGGSGVGKEVMTFTEHTSFLHVIDARTFESEEIVRVPPAPRTSTNSHRQLSSRTPSQQNLHASSQSRSRSRAFVSRPYQRPPRSNPRHVPVSATSHIGSTRHDSTIPPYVVQALEDTFRISSRGSPDVSPSSRAIWRSRRPGSATQRSADGEYNDERYPGVSRDEEEGLFVIPQLGDREVEENVRDFLNNYHGLARARALGGSGFSAGDPDGEEQDRRMDVDDMEMENEWDCVSSHVPSRSSTPPPSGSVPTSARSGSNNRWRAWTRVPREMYDEEDTEMEEHGTCGTEEPAADHKFDLDIAGTCFDPSGGYIYVATTESVSEWGVRGGEKRWWSDSGSAWC</sequence>
<feature type="compositionally biased region" description="Low complexity" evidence="2">
    <location>
        <begin position="313"/>
        <end position="325"/>
    </location>
</feature>
<dbReference type="InterPro" id="IPR001680">
    <property type="entry name" value="WD40_rpt"/>
</dbReference>
<gene>
    <name evidence="4" type="ORF">AAF712_005134</name>
</gene>
<feature type="domain" description="DUF2415" evidence="3">
    <location>
        <begin position="184"/>
        <end position="226"/>
    </location>
</feature>
<comment type="caution">
    <text evidence="4">The sequence shown here is derived from an EMBL/GenBank/DDBJ whole genome shotgun (WGS) entry which is preliminary data.</text>
</comment>
<evidence type="ECO:0000313" key="4">
    <source>
        <dbReference type="EMBL" id="KAL0067694.1"/>
    </source>
</evidence>
<keyword evidence="5" id="KW-1185">Reference proteome</keyword>
<evidence type="ECO:0000313" key="5">
    <source>
        <dbReference type="Proteomes" id="UP001437256"/>
    </source>
</evidence>
<dbReference type="InterPro" id="IPR015943">
    <property type="entry name" value="WD40/YVTN_repeat-like_dom_sf"/>
</dbReference>
<reference evidence="4 5" key="1">
    <citation type="submission" date="2024-05" db="EMBL/GenBank/DDBJ databases">
        <title>A draft genome resource for the thread blight pathogen Marasmius tenuissimus strain MS-2.</title>
        <authorList>
            <person name="Yulfo-Soto G.E."/>
            <person name="Baruah I.K."/>
            <person name="Amoako-Attah I."/>
            <person name="Bukari Y."/>
            <person name="Meinhardt L.W."/>
            <person name="Bailey B.A."/>
            <person name="Cohen S.P."/>
        </authorList>
    </citation>
    <scope>NUCLEOTIDE SEQUENCE [LARGE SCALE GENOMIC DNA]</scope>
    <source>
        <strain evidence="4 5">MS-2</strain>
    </source>
</reference>
<proteinExistence type="predicted"/>
<dbReference type="PANTHER" id="PTHR43991:SF9">
    <property type="entry name" value="DUF2415 DOMAIN-CONTAINING PROTEIN"/>
    <property type="match status" value="1"/>
</dbReference>
<dbReference type="PROSITE" id="PS50082">
    <property type="entry name" value="WD_REPEATS_2"/>
    <property type="match status" value="1"/>
</dbReference>
<feature type="region of interest" description="Disordered" evidence="2">
    <location>
        <begin position="425"/>
        <end position="452"/>
    </location>
</feature>
<dbReference type="Gene3D" id="2.130.10.10">
    <property type="entry name" value="YVTN repeat-like/Quinoprotein amine dehydrogenase"/>
    <property type="match status" value="1"/>
</dbReference>
<feature type="region of interest" description="Disordered" evidence="2">
    <location>
        <begin position="225"/>
        <end position="298"/>
    </location>
</feature>
<evidence type="ECO:0000256" key="1">
    <source>
        <dbReference type="PROSITE-ProRule" id="PRU00221"/>
    </source>
</evidence>
<dbReference type="PANTHER" id="PTHR43991">
    <property type="entry name" value="WD REPEAT PROTEIN (AFU_ORTHOLOGUE AFUA_8G05640)-RELATED"/>
    <property type="match status" value="1"/>
</dbReference>
<feature type="compositionally biased region" description="Polar residues" evidence="2">
    <location>
        <begin position="233"/>
        <end position="254"/>
    </location>
</feature>
<feature type="region of interest" description="Disordered" evidence="2">
    <location>
        <begin position="313"/>
        <end position="353"/>
    </location>
</feature>
<dbReference type="Proteomes" id="UP001437256">
    <property type="component" value="Unassembled WGS sequence"/>
</dbReference>
<name>A0ABR3A323_9AGAR</name>
<evidence type="ECO:0000259" key="3">
    <source>
        <dbReference type="Pfam" id="PF10313"/>
    </source>
</evidence>
<evidence type="ECO:0000256" key="2">
    <source>
        <dbReference type="SAM" id="MobiDB-lite"/>
    </source>
</evidence>